<reference evidence="3" key="2">
    <citation type="journal article" date="2008" name="Nucleic Acids Res.">
        <title>The rice annotation project database (RAP-DB): 2008 update.</title>
        <authorList>
            <consortium name="The rice annotation project (RAP)"/>
        </authorList>
    </citation>
    <scope>GENOME REANNOTATION</scope>
    <source>
        <strain evidence="3">cv. Nipponbare</strain>
    </source>
</reference>
<dbReference type="EMBL" id="AP005763">
    <property type="protein sequence ID" value="BAD69148.1"/>
    <property type="molecule type" value="Genomic_DNA"/>
</dbReference>
<feature type="domain" description="DUF834" evidence="1">
    <location>
        <begin position="3"/>
        <end position="39"/>
    </location>
</feature>
<proteinExistence type="predicted"/>
<dbReference type="AlphaFoldDB" id="Q5VN27"/>
<accession>Q5VN27</accession>
<gene>
    <name evidence="2" type="primary">OSJNBa0015G09.21</name>
</gene>
<sequence length="255" mass="26591">MVNGTPTMICGGGVATEDLLVLAEPREAMAWVGVDGSGGERRSEAVGIDVARVGGGGGISATVRGRKVRAGVRCGAVTPVVAMARAVARGGRSLPATAERGSDAGKWFLCAGSTGKGEKGMREGNGGGHGGDRVHAIECKLRRREVADLAVEWAAMAAVGMELRLGMGLTVEPMAIKDRFSGIPRRLTALTISKNGHNNMPLGCALCVQLCTFGQSKTIRIVMPAKCSASELKMMLEDQGLYPVEFACGVELKHR</sequence>
<evidence type="ECO:0000313" key="2">
    <source>
        <dbReference type="EMBL" id="BAD69148.1"/>
    </source>
</evidence>
<evidence type="ECO:0000313" key="3">
    <source>
        <dbReference type="Proteomes" id="UP000000763"/>
    </source>
</evidence>
<protein>
    <recommendedName>
        <fullName evidence="1">DUF834 domain-containing protein</fullName>
    </recommendedName>
</protein>
<dbReference type="InterPro" id="IPR008552">
    <property type="entry name" value="DUF834"/>
</dbReference>
<evidence type="ECO:0000259" key="1">
    <source>
        <dbReference type="Pfam" id="PF05754"/>
    </source>
</evidence>
<dbReference type="Proteomes" id="UP000000763">
    <property type="component" value="Chromosome 6"/>
</dbReference>
<reference evidence="3" key="1">
    <citation type="journal article" date="2005" name="Nature">
        <title>The map-based sequence of the rice genome.</title>
        <authorList>
            <consortium name="International rice genome sequencing project (IRGSP)"/>
            <person name="Matsumoto T."/>
            <person name="Wu J."/>
            <person name="Kanamori H."/>
            <person name="Katayose Y."/>
            <person name="Fujisawa M."/>
            <person name="Namiki N."/>
            <person name="Mizuno H."/>
            <person name="Yamamoto K."/>
            <person name="Antonio B.A."/>
            <person name="Baba T."/>
            <person name="Sakata K."/>
            <person name="Nagamura Y."/>
            <person name="Aoki H."/>
            <person name="Arikawa K."/>
            <person name="Arita K."/>
            <person name="Bito T."/>
            <person name="Chiden Y."/>
            <person name="Fujitsuka N."/>
            <person name="Fukunaka R."/>
            <person name="Hamada M."/>
            <person name="Harada C."/>
            <person name="Hayashi A."/>
            <person name="Hijishita S."/>
            <person name="Honda M."/>
            <person name="Hosokawa S."/>
            <person name="Ichikawa Y."/>
            <person name="Idonuma A."/>
            <person name="Iijima M."/>
            <person name="Ikeda M."/>
            <person name="Ikeno M."/>
            <person name="Ito K."/>
            <person name="Ito S."/>
            <person name="Ito T."/>
            <person name="Ito Y."/>
            <person name="Ito Y."/>
            <person name="Iwabuchi A."/>
            <person name="Kamiya K."/>
            <person name="Karasawa W."/>
            <person name="Kurita K."/>
            <person name="Katagiri S."/>
            <person name="Kikuta A."/>
            <person name="Kobayashi H."/>
            <person name="Kobayashi N."/>
            <person name="Machita K."/>
            <person name="Maehara T."/>
            <person name="Masukawa M."/>
            <person name="Mizubayashi T."/>
            <person name="Mukai Y."/>
            <person name="Nagasaki H."/>
            <person name="Nagata Y."/>
            <person name="Naito S."/>
            <person name="Nakashima M."/>
            <person name="Nakama Y."/>
            <person name="Nakamichi Y."/>
            <person name="Nakamura M."/>
            <person name="Meguro A."/>
            <person name="Negishi M."/>
            <person name="Ohta I."/>
            <person name="Ohta T."/>
            <person name="Okamoto M."/>
            <person name="Ono N."/>
            <person name="Saji S."/>
            <person name="Sakaguchi M."/>
            <person name="Sakai K."/>
            <person name="Shibata M."/>
            <person name="Shimokawa T."/>
            <person name="Song J."/>
            <person name="Takazaki Y."/>
            <person name="Terasawa K."/>
            <person name="Tsugane M."/>
            <person name="Tsuji K."/>
            <person name="Ueda S."/>
            <person name="Waki K."/>
            <person name="Yamagata H."/>
            <person name="Yamamoto M."/>
            <person name="Yamamoto S."/>
            <person name="Yamane H."/>
            <person name="Yoshiki S."/>
            <person name="Yoshihara R."/>
            <person name="Yukawa K."/>
            <person name="Zhong H."/>
            <person name="Yano M."/>
            <person name="Yuan Q."/>
            <person name="Ouyang S."/>
            <person name="Liu J."/>
            <person name="Jones K.M."/>
            <person name="Gansberger K."/>
            <person name="Moffat K."/>
            <person name="Hill J."/>
            <person name="Bera J."/>
            <person name="Fadrosh D."/>
            <person name="Jin S."/>
            <person name="Johri S."/>
            <person name="Kim M."/>
            <person name="Overton L."/>
            <person name="Reardon M."/>
            <person name="Tsitrin T."/>
            <person name="Vuong H."/>
            <person name="Weaver B."/>
            <person name="Ciecko A."/>
            <person name="Tallon L."/>
            <person name="Jackson J."/>
            <person name="Pai G."/>
            <person name="Aken S.V."/>
            <person name="Utterback T."/>
            <person name="Reidmuller S."/>
            <person name="Feldblyum T."/>
            <person name="Hsiao J."/>
            <person name="Zismann V."/>
            <person name="Iobst S."/>
            <person name="de Vazeille A.R."/>
            <person name="Buell C.R."/>
            <person name="Ying K."/>
            <person name="Li Y."/>
            <person name="Lu T."/>
            <person name="Huang Y."/>
            <person name="Zhao Q."/>
            <person name="Feng Q."/>
            <person name="Zhang L."/>
            <person name="Zhu J."/>
            <person name="Weng Q."/>
            <person name="Mu J."/>
            <person name="Lu Y."/>
            <person name="Fan D."/>
            <person name="Liu Y."/>
            <person name="Guan J."/>
            <person name="Zhang Y."/>
            <person name="Yu S."/>
            <person name="Liu X."/>
            <person name="Zhang Y."/>
            <person name="Hong G."/>
            <person name="Han B."/>
            <person name="Choisne N."/>
            <person name="Demange N."/>
            <person name="Orjeda G."/>
            <person name="Samain S."/>
            <person name="Cattolico L."/>
            <person name="Pelletier E."/>
            <person name="Couloux A."/>
            <person name="Segurens B."/>
            <person name="Wincker P."/>
            <person name="D'Hont A."/>
            <person name="Scarpelli C."/>
            <person name="Weissenbach J."/>
            <person name="Salanoubat M."/>
            <person name="Quetier F."/>
            <person name="Yu Y."/>
            <person name="Kim H.R."/>
            <person name="Rambo T."/>
            <person name="Currie J."/>
            <person name="Collura K."/>
            <person name="Luo M."/>
            <person name="Yang T."/>
            <person name="Ammiraju J.S.S."/>
            <person name="Engler F."/>
            <person name="Soderlund C."/>
            <person name="Wing R.A."/>
            <person name="Palmer L.E."/>
            <person name="de la Bastide M."/>
            <person name="Spiegel L."/>
            <person name="Nascimento L."/>
            <person name="Zutavern T."/>
            <person name="O'Shaughnessy A."/>
            <person name="Dike S."/>
            <person name="Dedhia N."/>
            <person name="Preston R."/>
            <person name="Balija V."/>
            <person name="McCombie W.R."/>
            <person name="Chow T."/>
            <person name="Chen H."/>
            <person name="Chung M."/>
            <person name="Chen C."/>
            <person name="Shaw J."/>
            <person name="Wu H."/>
            <person name="Hsiao K."/>
            <person name="Chao Y."/>
            <person name="Chu M."/>
            <person name="Cheng C."/>
            <person name="Hour A."/>
            <person name="Lee P."/>
            <person name="Lin S."/>
            <person name="Lin Y."/>
            <person name="Liou J."/>
            <person name="Liu S."/>
            <person name="Hsing Y."/>
            <person name="Raghuvanshi S."/>
            <person name="Mohanty A."/>
            <person name="Bharti A.K."/>
            <person name="Gaur A."/>
            <person name="Gupta V."/>
            <person name="Kumar D."/>
            <person name="Ravi V."/>
            <person name="Vij S."/>
            <person name="Kapur A."/>
            <person name="Khurana P."/>
            <person name="Khurana P."/>
            <person name="Khurana J.P."/>
            <person name="Tyagi A.K."/>
            <person name="Gaikwad K."/>
            <person name="Singh A."/>
            <person name="Dalal V."/>
            <person name="Srivastava S."/>
            <person name="Dixit A."/>
            <person name="Pal A.K."/>
            <person name="Ghazi I.A."/>
            <person name="Yadav M."/>
            <person name="Pandit A."/>
            <person name="Bhargava A."/>
            <person name="Sureshbabu K."/>
            <person name="Batra K."/>
            <person name="Sharma T.R."/>
            <person name="Mohapatra T."/>
            <person name="Singh N.K."/>
            <person name="Messing J."/>
            <person name="Nelson A.B."/>
            <person name="Fuks G."/>
            <person name="Kavchok S."/>
            <person name="Keizer G."/>
            <person name="Linton E."/>
            <person name="Llaca V."/>
            <person name="Song R."/>
            <person name="Tanyolac B."/>
            <person name="Young S."/>
            <person name="Ho-Il K."/>
            <person name="Hahn J.H."/>
            <person name="Sangsakoo G."/>
            <person name="Vanavichit A."/>
            <person name="de Mattos Luiz.A.T."/>
            <person name="Zimmer P.D."/>
            <person name="Malone G."/>
            <person name="Dellagostin O."/>
            <person name="de Oliveira A.C."/>
            <person name="Bevan M."/>
            <person name="Bancroft I."/>
            <person name="Minx P."/>
            <person name="Cordum H."/>
            <person name="Wilson R."/>
            <person name="Cheng Z."/>
            <person name="Jin W."/>
            <person name="Jiang J."/>
            <person name="Leong S.A."/>
            <person name="Iwama H."/>
            <person name="Gojobori T."/>
            <person name="Itoh T."/>
            <person name="Niimura Y."/>
            <person name="Fujii Y."/>
            <person name="Habara T."/>
            <person name="Sakai H."/>
            <person name="Sato Y."/>
            <person name="Wilson G."/>
            <person name="Kumar K."/>
            <person name="McCouch S."/>
            <person name="Juretic N."/>
            <person name="Hoen D."/>
            <person name="Wright S."/>
            <person name="Bruskiewich R."/>
            <person name="Bureau T."/>
            <person name="Miyao A."/>
            <person name="Hirochika H."/>
            <person name="Nishikawa T."/>
            <person name="Kadowaki K."/>
            <person name="Sugiura M."/>
            <person name="Burr B."/>
            <person name="Sasaki T."/>
        </authorList>
    </citation>
    <scope>NUCLEOTIDE SEQUENCE [LARGE SCALE GENOMIC DNA]</scope>
    <source>
        <strain evidence="3">cv. Nipponbare</strain>
    </source>
</reference>
<organism evidence="2 3">
    <name type="scientific">Oryza sativa subsp. japonica</name>
    <name type="common">Rice</name>
    <dbReference type="NCBI Taxonomy" id="39947"/>
    <lineage>
        <taxon>Eukaryota</taxon>
        <taxon>Viridiplantae</taxon>
        <taxon>Streptophyta</taxon>
        <taxon>Embryophyta</taxon>
        <taxon>Tracheophyta</taxon>
        <taxon>Spermatophyta</taxon>
        <taxon>Magnoliopsida</taxon>
        <taxon>Liliopsida</taxon>
        <taxon>Poales</taxon>
        <taxon>Poaceae</taxon>
        <taxon>BOP clade</taxon>
        <taxon>Oryzoideae</taxon>
        <taxon>Oryzeae</taxon>
        <taxon>Oryzinae</taxon>
        <taxon>Oryza</taxon>
        <taxon>Oryza sativa</taxon>
    </lineage>
</organism>
<name>Q5VN27_ORYSJ</name>
<dbReference type="Pfam" id="PF05754">
    <property type="entry name" value="DUF834"/>
    <property type="match status" value="1"/>
</dbReference>